<dbReference type="SUPFAM" id="SSF53850">
    <property type="entry name" value="Periplasmic binding protein-like II"/>
    <property type="match status" value="1"/>
</dbReference>
<dbReference type="Proteomes" id="UP000264492">
    <property type="component" value="Unassembled WGS sequence"/>
</dbReference>
<dbReference type="InterPro" id="IPR005119">
    <property type="entry name" value="LysR_subst-bd"/>
</dbReference>
<evidence type="ECO:0000256" key="2">
    <source>
        <dbReference type="SAM" id="Phobius"/>
    </source>
</evidence>
<evidence type="ECO:0000256" key="1">
    <source>
        <dbReference type="ARBA" id="ARBA00009437"/>
    </source>
</evidence>
<feature type="domain" description="LysR substrate-binding" evidence="3">
    <location>
        <begin position="41"/>
        <end position="126"/>
    </location>
</feature>
<dbReference type="PANTHER" id="PTHR30537">
    <property type="entry name" value="HTH-TYPE TRANSCRIPTIONAL REGULATOR"/>
    <property type="match status" value="1"/>
</dbReference>
<organism evidence="4 5">
    <name type="scientific">Lysobacter silvisoli</name>
    <dbReference type="NCBI Taxonomy" id="2293254"/>
    <lineage>
        <taxon>Bacteria</taxon>
        <taxon>Pseudomonadati</taxon>
        <taxon>Pseudomonadota</taxon>
        <taxon>Gammaproteobacteria</taxon>
        <taxon>Lysobacterales</taxon>
        <taxon>Lysobacteraceae</taxon>
        <taxon>Lysobacter</taxon>
    </lineage>
</organism>
<dbReference type="PANTHER" id="PTHR30537:SF5">
    <property type="entry name" value="HTH-TYPE TRANSCRIPTIONAL ACTIVATOR TTDR-RELATED"/>
    <property type="match status" value="1"/>
</dbReference>
<dbReference type="RefSeq" id="WP_115857613.1">
    <property type="nucleotide sequence ID" value="NZ_QTSU01000001.1"/>
</dbReference>
<sequence>MPAMLSIRTAPAFASRRLRPDLCAGRTGAVRPIVWDLPARASTMAARPHQDFSMRISSLFGAAALAGLGIAAFTAPTVRDDLAAGRLLRVLPGHHAGRRHYYAVYPHARQLAPPVRAFTEFMRAHYAAPPPAA</sequence>
<comment type="similarity">
    <text evidence="1">Belongs to the LysR transcriptional regulatory family.</text>
</comment>
<name>A0A371K2T2_9GAMM</name>
<accession>A0A371K2T2</accession>
<feature type="transmembrane region" description="Helical" evidence="2">
    <location>
        <begin position="56"/>
        <end position="78"/>
    </location>
</feature>
<gene>
    <name evidence="4" type="ORF">DX914_03230</name>
</gene>
<comment type="caution">
    <text evidence="4">The sequence shown here is derived from an EMBL/GenBank/DDBJ whole genome shotgun (WGS) entry which is preliminary data.</text>
</comment>
<evidence type="ECO:0000259" key="3">
    <source>
        <dbReference type="Pfam" id="PF03466"/>
    </source>
</evidence>
<reference evidence="4 5" key="1">
    <citation type="submission" date="2018-08" db="EMBL/GenBank/DDBJ databases">
        <title>Lysobacter sp. zong2l5, whole genome shotgun sequence.</title>
        <authorList>
            <person name="Zhang X."/>
            <person name="Feng G."/>
            <person name="Zhu H."/>
        </authorList>
    </citation>
    <scope>NUCLEOTIDE SEQUENCE [LARGE SCALE GENOMIC DNA]</scope>
    <source>
        <strain evidence="5">zong2l5</strain>
    </source>
</reference>
<keyword evidence="2" id="KW-1133">Transmembrane helix</keyword>
<dbReference type="EMBL" id="QTSU01000001">
    <property type="protein sequence ID" value="RDZ28170.1"/>
    <property type="molecule type" value="Genomic_DNA"/>
</dbReference>
<protein>
    <recommendedName>
        <fullName evidence="3">LysR substrate-binding domain-containing protein</fullName>
    </recommendedName>
</protein>
<evidence type="ECO:0000313" key="5">
    <source>
        <dbReference type="Proteomes" id="UP000264492"/>
    </source>
</evidence>
<dbReference type="Gene3D" id="3.40.190.290">
    <property type="match status" value="1"/>
</dbReference>
<keyword evidence="2" id="KW-0812">Transmembrane</keyword>
<dbReference type="OrthoDB" id="8885940at2"/>
<dbReference type="InterPro" id="IPR058163">
    <property type="entry name" value="LysR-type_TF_proteobact-type"/>
</dbReference>
<dbReference type="AlphaFoldDB" id="A0A371K2T2"/>
<proteinExistence type="inferred from homology"/>
<keyword evidence="5" id="KW-1185">Reference proteome</keyword>
<dbReference type="Pfam" id="PF03466">
    <property type="entry name" value="LysR_substrate"/>
    <property type="match status" value="1"/>
</dbReference>
<keyword evidence="2" id="KW-0472">Membrane</keyword>
<evidence type="ECO:0000313" key="4">
    <source>
        <dbReference type="EMBL" id="RDZ28170.1"/>
    </source>
</evidence>